<evidence type="ECO:0000256" key="8">
    <source>
        <dbReference type="SAM" id="Phobius"/>
    </source>
</evidence>
<keyword evidence="3" id="KW-0813">Transport</keyword>
<dbReference type="CDD" id="cd06550">
    <property type="entry name" value="TM_ABC_iron-siderophores_like"/>
    <property type="match status" value="2"/>
</dbReference>
<dbReference type="EMBL" id="WIBF01000013">
    <property type="protein sequence ID" value="MQQ10298.1"/>
    <property type="molecule type" value="Genomic_DNA"/>
</dbReference>
<keyword evidence="7 8" id="KW-0472">Membrane</keyword>
<dbReference type="GO" id="GO:0022857">
    <property type="term" value="F:transmembrane transporter activity"/>
    <property type="evidence" value="ECO:0007669"/>
    <property type="project" value="InterPro"/>
</dbReference>
<organism evidence="9 10">
    <name type="scientific">Tritonibacter litoralis</name>
    <dbReference type="NCBI Taxonomy" id="2662264"/>
    <lineage>
        <taxon>Bacteria</taxon>
        <taxon>Pseudomonadati</taxon>
        <taxon>Pseudomonadota</taxon>
        <taxon>Alphaproteobacteria</taxon>
        <taxon>Rhodobacterales</taxon>
        <taxon>Paracoccaceae</taxon>
        <taxon>Tritonibacter</taxon>
    </lineage>
</organism>
<dbReference type="GO" id="GO:0005886">
    <property type="term" value="C:plasma membrane"/>
    <property type="evidence" value="ECO:0007669"/>
    <property type="project" value="UniProtKB-SubCell"/>
</dbReference>
<evidence type="ECO:0000313" key="9">
    <source>
        <dbReference type="EMBL" id="MQQ10298.1"/>
    </source>
</evidence>
<comment type="subcellular location">
    <subcellularLocation>
        <location evidence="1">Cell membrane</location>
        <topology evidence="1">Multi-pass membrane protein</topology>
    </subcellularLocation>
</comment>
<keyword evidence="10" id="KW-1185">Reference proteome</keyword>
<feature type="transmembrane region" description="Helical" evidence="8">
    <location>
        <begin position="515"/>
        <end position="536"/>
    </location>
</feature>
<sequence length="656" mass="68089">MRRPFPITFLQLALLVAALALHLVVNDALSVRPLALLSTPGLEEVLFLTATLPRITMALLVGAAMGLSGALLQEISQNRLVAPTTLGTASGAWLAMVATASLAPAIFADQKFWVAMSGAIIATGLVLVVSGRQQMASLSLIIVGMCANLVFGGLGMALVFLDTEATKPLFIWYSGDLTQTGWDQVRWFAPQLALAAFITPLAARAIALMRLGGDQARSRGLWVFPLIALSVTLASWMTAAAITCVGIIAFVGVLAPNMVRALGVRGVLPTLLLSAWAGAICLLAVDSLPIALSNWSKELIPSGSAAALLGAPAFILIAMHKSTSLQIEAAPFLPVRRRAWKVNLLFVLAIAILLSCGALFVVRTAEGLVTDFSGGLRFDFRWPRVLSAAGGGIAMATAGTIMQRLLRNPLASPDIVGVTSGATLSVVTAVILLGLPFSHAVLPAAVFGGVAVAAILVAMNHHSRSGPGLMILFGLATSATLDAVMNFVLARGGDVGYNLLPWLSGTTAMQSGSEALSLVVIAVVGLGLATVSARVLDLVSLGSHVAEARGVSMRVASPIFLILSAALAAATTAFVGPISFVGLLAPHIARMLGARMALSHLLLSAAIGALIMILSDHLGRILLFPQTLPSGTIATIGGGLFLFYLLAKKDKFHNRT</sequence>
<evidence type="ECO:0000256" key="4">
    <source>
        <dbReference type="ARBA" id="ARBA00022475"/>
    </source>
</evidence>
<comment type="similarity">
    <text evidence="2">Belongs to the binding-protein-dependent transport system permease family. FecCD subfamily.</text>
</comment>
<feature type="transmembrane region" description="Helical" evidence="8">
    <location>
        <begin position="299"/>
        <end position="319"/>
    </location>
</feature>
<name>A0A843YKE4_9RHOB</name>
<feature type="transmembrane region" description="Helical" evidence="8">
    <location>
        <begin position="138"/>
        <end position="161"/>
    </location>
</feature>
<evidence type="ECO:0000256" key="5">
    <source>
        <dbReference type="ARBA" id="ARBA00022692"/>
    </source>
</evidence>
<accession>A0A843YKE4</accession>
<feature type="transmembrane region" description="Helical" evidence="8">
    <location>
        <begin position="556"/>
        <end position="585"/>
    </location>
</feature>
<keyword evidence="6 8" id="KW-1133">Transmembrane helix</keyword>
<dbReference type="Proteomes" id="UP000444174">
    <property type="component" value="Unassembled WGS sequence"/>
</dbReference>
<evidence type="ECO:0000256" key="1">
    <source>
        <dbReference type="ARBA" id="ARBA00004651"/>
    </source>
</evidence>
<feature type="transmembrane region" description="Helical" evidence="8">
    <location>
        <begin position="415"/>
        <end position="433"/>
    </location>
</feature>
<feature type="transmembrane region" description="Helical" evidence="8">
    <location>
        <begin position="54"/>
        <end position="72"/>
    </location>
</feature>
<feature type="transmembrane region" description="Helical" evidence="8">
    <location>
        <begin position="187"/>
        <end position="209"/>
    </location>
</feature>
<feature type="transmembrane region" description="Helical" evidence="8">
    <location>
        <begin position="597"/>
        <end position="615"/>
    </location>
</feature>
<feature type="transmembrane region" description="Helical" evidence="8">
    <location>
        <begin position="440"/>
        <end position="459"/>
    </location>
</feature>
<evidence type="ECO:0000313" key="10">
    <source>
        <dbReference type="Proteomes" id="UP000444174"/>
    </source>
</evidence>
<feature type="transmembrane region" description="Helical" evidence="8">
    <location>
        <begin position="339"/>
        <end position="362"/>
    </location>
</feature>
<dbReference type="InterPro" id="IPR037294">
    <property type="entry name" value="ABC_BtuC-like"/>
</dbReference>
<dbReference type="SUPFAM" id="SSF81345">
    <property type="entry name" value="ABC transporter involved in vitamin B12 uptake, BtuC"/>
    <property type="match status" value="2"/>
</dbReference>
<dbReference type="RefSeq" id="WP_153217272.1">
    <property type="nucleotide sequence ID" value="NZ_WIBF01000013.1"/>
</dbReference>
<evidence type="ECO:0000256" key="2">
    <source>
        <dbReference type="ARBA" id="ARBA00007935"/>
    </source>
</evidence>
<evidence type="ECO:0000256" key="6">
    <source>
        <dbReference type="ARBA" id="ARBA00022989"/>
    </source>
</evidence>
<feature type="transmembrane region" description="Helical" evidence="8">
    <location>
        <begin position="627"/>
        <end position="647"/>
    </location>
</feature>
<dbReference type="NCBIfam" id="NF007866">
    <property type="entry name" value="PRK10577.1-2"/>
    <property type="match status" value="1"/>
</dbReference>
<keyword evidence="5 8" id="KW-0812">Transmembrane</keyword>
<keyword evidence="4" id="KW-1003">Cell membrane</keyword>
<dbReference type="InterPro" id="IPR000522">
    <property type="entry name" value="ABC_transptr_permease_BtuC"/>
</dbReference>
<feature type="transmembrane region" description="Helical" evidence="8">
    <location>
        <begin position="382"/>
        <end position="403"/>
    </location>
</feature>
<dbReference type="GO" id="GO:0033214">
    <property type="term" value="P:siderophore-iron import into cell"/>
    <property type="evidence" value="ECO:0007669"/>
    <property type="project" value="TreeGrafter"/>
</dbReference>
<dbReference type="PANTHER" id="PTHR30472:SF37">
    <property type="entry name" value="FE(3+) DICITRATE TRANSPORT SYSTEM PERMEASE PROTEIN FECD-RELATED"/>
    <property type="match status" value="1"/>
</dbReference>
<proteinExistence type="inferred from homology"/>
<dbReference type="Gene3D" id="1.10.3470.10">
    <property type="entry name" value="ABC transporter involved in vitamin B12 uptake, BtuC"/>
    <property type="match status" value="2"/>
</dbReference>
<feature type="transmembrane region" description="Helical" evidence="8">
    <location>
        <begin position="271"/>
        <end position="292"/>
    </location>
</feature>
<protein>
    <submittedName>
        <fullName evidence="9">Fe(3+)-hydroxamate ABC transporter permease FhuB</fullName>
    </submittedName>
</protein>
<feature type="transmembrane region" description="Helical" evidence="8">
    <location>
        <begin position="84"/>
        <end position="106"/>
    </location>
</feature>
<feature type="transmembrane region" description="Helical" evidence="8">
    <location>
        <begin position="471"/>
        <end position="490"/>
    </location>
</feature>
<feature type="transmembrane region" description="Helical" evidence="8">
    <location>
        <begin position="112"/>
        <end position="131"/>
    </location>
</feature>
<dbReference type="Pfam" id="PF01032">
    <property type="entry name" value="FecCD"/>
    <property type="match status" value="2"/>
</dbReference>
<gene>
    <name evidence="9" type="primary">fhuB</name>
    <name evidence="9" type="ORF">GFB49_17660</name>
</gene>
<evidence type="ECO:0000256" key="3">
    <source>
        <dbReference type="ARBA" id="ARBA00022448"/>
    </source>
</evidence>
<dbReference type="AlphaFoldDB" id="A0A843YKE4"/>
<evidence type="ECO:0000256" key="7">
    <source>
        <dbReference type="ARBA" id="ARBA00023136"/>
    </source>
</evidence>
<feature type="transmembrane region" description="Helical" evidence="8">
    <location>
        <begin position="221"/>
        <end position="251"/>
    </location>
</feature>
<reference evidence="9 10" key="1">
    <citation type="submission" date="2019-10" db="EMBL/GenBank/DDBJ databases">
        <title>Epibacterium sp. nov., isolated from seawater.</title>
        <authorList>
            <person name="Zhang X."/>
            <person name="Li N."/>
        </authorList>
    </citation>
    <scope>NUCLEOTIDE SEQUENCE [LARGE SCALE GENOMIC DNA]</scope>
    <source>
        <strain evidence="9 10">SM1979</strain>
    </source>
</reference>
<comment type="caution">
    <text evidence="9">The sequence shown here is derived from an EMBL/GenBank/DDBJ whole genome shotgun (WGS) entry which is preliminary data.</text>
</comment>
<dbReference type="PANTHER" id="PTHR30472">
    <property type="entry name" value="FERRIC ENTEROBACTIN TRANSPORT SYSTEM PERMEASE PROTEIN"/>
    <property type="match status" value="1"/>
</dbReference>